<evidence type="ECO:0000313" key="2">
    <source>
        <dbReference type="Proteomes" id="UP000800235"/>
    </source>
</evidence>
<comment type="caution">
    <text evidence="1">The sequence shown here is derived from an EMBL/GenBank/DDBJ whole genome shotgun (WGS) entry which is preliminary data.</text>
</comment>
<name>A0A9P4NFR9_9PEZI</name>
<reference evidence="1" key="1">
    <citation type="journal article" date="2020" name="Stud. Mycol.">
        <title>101 Dothideomycetes genomes: a test case for predicting lifestyles and emergence of pathogens.</title>
        <authorList>
            <person name="Haridas S."/>
            <person name="Albert R."/>
            <person name="Binder M."/>
            <person name="Bloem J."/>
            <person name="Labutti K."/>
            <person name="Salamov A."/>
            <person name="Andreopoulos B."/>
            <person name="Baker S."/>
            <person name="Barry K."/>
            <person name="Bills G."/>
            <person name="Bluhm B."/>
            <person name="Cannon C."/>
            <person name="Castanera R."/>
            <person name="Culley D."/>
            <person name="Daum C."/>
            <person name="Ezra D."/>
            <person name="Gonzalez J."/>
            <person name="Henrissat B."/>
            <person name="Kuo A."/>
            <person name="Liang C."/>
            <person name="Lipzen A."/>
            <person name="Lutzoni F."/>
            <person name="Magnuson J."/>
            <person name="Mondo S."/>
            <person name="Nolan M."/>
            <person name="Ohm R."/>
            <person name="Pangilinan J."/>
            <person name="Park H.-J."/>
            <person name="Ramirez L."/>
            <person name="Alfaro M."/>
            <person name="Sun H."/>
            <person name="Tritt A."/>
            <person name="Yoshinaga Y."/>
            <person name="Zwiers L.-H."/>
            <person name="Turgeon B."/>
            <person name="Goodwin S."/>
            <person name="Spatafora J."/>
            <person name="Crous P."/>
            <person name="Grigoriev I."/>
        </authorList>
    </citation>
    <scope>NUCLEOTIDE SEQUENCE</scope>
    <source>
        <strain evidence="1">CBS 130266</strain>
    </source>
</reference>
<dbReference type="AlphaFoldDB" id="A0A9P4NFR9"/>
<sequence length="512" mass="57460">MFSSTENNTQLEYEINAFLTYSSNGDLTPDLNDTPLAWEGYFLPQHSEIPLQDDKTPERARRDSMGSLFNRKMRLTTPVSEKKSPATTIIKVSYSGEPLERVSCITPEIGFQPKLWELSKTYAAEDAKAKERSFSPDNATLRAALASCKIERPYLECQGVIRCRIGQTPGNPIPVDAHLLYQSSDLLYSKVDLATQCLTISNITEDTFRYYVNWLESKQASSMAIQAPQFDPHSSTHHPLYNEEDDTFSCPNPDCFYKLTSEPASLLGLIWDSNLSNSSISNNTIICQCGTTCTIPLRLAKRTLRANQIRLSTAGGSTVITPEALLFEIYLFACEYEIWELGNHVLTTWIEQDTSRDCLPDWHIVKRGFESSLLEVSAPLLRYFVDVMAVYWDCDAVNEQDTIWASRMPQKYEKQLLLAVSRSGLAPYGLDICKYHIHAGAVEVENCRAMRAVPAKKVAVQEVKSVVEEAIGVEEKEDVVCGRQGVTWKKLLAGGSMRLKKGIFGSLRGLKK</sequence>
<accession>A0A9P4NFR9</accession>
<keyword evidence="2" id="KW-1185">Reference proteome</keyword>
<evidence type="ECO:0000313" key="1">
    <source>
        <dbReference type="EMBL" id="KAF2419898.1"/>
    </source>
</evidence>
<proteinExistence type="predicted"/>
<dbReference type="Proteomes" id="UP000800235">
    <property type="component" value="Unassembled WGS sequence"/>
</dbReference>
<dbReference type="EMBL" id="MU007115">
    <property type="protein sequence ID" value="KAF2419898.1"/>
    <property type="molecule type" value="Genomic_DNA"/>
</dbReference>
<gene>
    <name evidence="1" type="ORF">EJ08DRAFT_702699</name>
</gene>
<organism evidence="1 2">
    <name type="scientific">Tothia fuscella</name>
    <dbReference type="NCBI Taxonomy" id="1048955"/>
    <lineage>
        <taxon>Eukaryota</taxon>
        <taxon>Fungi</taxon>
        <taxon>Dikarya</taxon>
        <taxon>Ascomycota</taxon>
        <taxon>Pezizomycotina</taxon>
        <taxon>Dothideomycetes</taxon>
        <taxon>Pleosporomycetidae</taxon>
        <taxon>Venturiales</taxon>
        <taxon>Cylindrosympodiaceae</taxon>
        <taxon>Tothia</taxon>
    </lineage>
</organism>
<protein>
    <submittedName>
        <fullName evidence="1">Uncharacterized protein</fullName>
    </submittedName>
</protein>